<dbReference type="Gene3D" id="3.40.50.720">
    <property type="entry name" value="NAD(P)-binding Rossmann-like Domain"/>
    <property type="match status" value="1"/>
</dbReference>
<protein>
    <submittedName>
        <fullName evidence="3">Inositol 2-dehydrogenase</fullName>
        <ecNumber evidence="3">1.1.1.18</ecNumber>
    </submittedName>
</protein>
<name>A0A5B1CIU7_9BACT</name>
<dbReference type="InterPro" id="IPR036291">
    <property type="entry name" value="NAD(P)-bd_dom_sf"/>
</dbReference>
<feature type="domain" description="GFO/IDH/MocA-like oxidoreductase" evidence="2">
    <location>
        <begin position="131"/>
        <end position="259"/>
    </location>
</feature>
<dbReference type="InterPro" id="IPR055170">
    <property type="entry name" value="GFO_IDH_MocA-like_dom"/>
</dbReference>
<evidence type="ECO:0000259" key="2">
    <source>
        <dbReference type="Pfam" id="PF22725"/>
    </source>
</evidence>
<reference evidence="3 4" key="1">
    <citation type="submission" date="2019-08" db="EMBL/GenBank/DDBJ databases">
        <title>Deep-cultivation of Planctomycetes and their phenomic and genomic characterization uncovers novel biology.</title>
        <authorList>
            <person name="Wiegand S."/>
            <person name="Jogler M."/>
            <person name="Boedeker C."/>
            <person name="Pinto D."/>
            <person name="Vollmers J."/>
            <person name="Rivas-Marin E."/>
            <person name="Kohn T."/>
            <person name="Peeters S.H."/>
            <person name="Heuer A."/>
            <person name="Rast P."/>
            <person name="Oberbeckmann S."/>
            <person name="Bunk B."/>
            <person name="Jeske O."/>
            <person name="Meyerdierks A."/>
            <person name="Storesund J.E."/>
            <person name="Kallscheuer N."/>
            <person name="Luecker S."/>
            <person name="Lage O.M."/>
            <person name="Pohl T."/>
            <person name="Merkel B.J."/>
            <person name="Hornburger P."/>
            <person name="Mueller R.-W."/>
            <person name="Bruemmer F."/>
            <person name="Labrenz M."/>
            <person name="Spormann A.M."/>
            <person name="Op Den Camp H."/>
            <person name="Overmann J."/>
            <person name="Amann R."/>
            <person name="Jetten M.S.M."/>
            <person name="Mascher T."/>
            <person name="Medema M.H."/>
            <person name="Devos D.P."/>
            <person name="Kaster A.-K."/>
            <person name="Ovreas L."/>
            <person name="Rohde M."/>
            <person name="Galperin M.Y."/>
            <person name="Jogler C."/>
        </authorList>
    </citation>
    <scope>NUCLEOTIDE SEQUENCE [LARGE SCALE GENOMIC DNA]</scope>
    <source>
        <strain evidence="3 4">LF1</strain>
    </source>
</reference>
<sequence length="355" mass="39809">MSKKKGVLVGAGYFSQFHFDAWSRLDNVDLVAVCDASEDVAGQAAKQYAIANHYTDFAEMLDREQPDFVDIVTGPDSHLSLVTQAAQRGIAIICQKALAPTFEEAKEIVEVAEASGSRLMVHENFRFQRWHREIRRQIDCGAIGDRLHGISFRCRMGDGWQPDAYLGRQPYFRTMPRLMVFETGVHFIDTFRYLVGEINGVYASLNRWNPDIVGEDAATIMFEFESGASGVWDGNRFNETNAENPRLTFGEAVVEGNGGSIRLDATGRLTLQRLGEPEQAIDYEFQDHAFAGDCVYHTQKHFIDSLQEEREFETSGREYLKSLAVVEAVYQSAQSRVPVRGIGIEIANTDGEVNT</sequence>
<organism evidence="3 4">
    <name type="scientific">Rubripirellula obstinata</name>
    <dbReference type="NCBI Taxonomy" id="406547"/>
    <lineage>
        <taxon>Bacteria</taxon>
        <taxon>Pseudomonadati</taxon>
        <taxon>Planctomycetota</taxon>
        <taxon>Planctomycetia</taxon>
        <taxon>Pirellulales</taxon>
        <taxon>Pirellulaceae</taxon>
        <taxon>Rubripirellula</taxon>
    </lineage>
</organism>
<dbReference type="InterPro" id="IPR000683">
    <property type="entry name" value="Gfo/Idh/MocA-like_OxRdtase_N"/>
</dbReference>
<dbReference type="EMBL" id="VRLW01000001">
    <property type="protein sequence ID" value="KAA1260182.1"/>
    <property type="molecule type" value="Genomic_DNA"/>
</dbReference>
<dbReference type="InterPro" id="IPR051317">
    <property type="entry name" value="Gfo/Idh/MocA_oxidoreduct"/>
</dbReference>
<evidence type="ECO:0000313" key="4">
    <source>
        <dbReference type="Proteomes" id="UP000322699"/>
    </source>
</evidence>
<dbReference type="SUPFAM" id="SSF51735">
    <property type="entry name" value="NAD(P)-binding Rossmann-fold domains"/>
    <property type="match status" value="1"/>
</dbReference>
<dbReference type="Pfam" id="PF22725">
    <property type="entry name" value="GFO_IDH_MocA_C3"/>
    <property type="match status" value="1"/>
</dbReference>
<dbReference type="SUPFAM" id="SSF55347">
    <property type="entry name" value="Glyceraldehyde-3-phosphate dehydrogenase-like, C-terminal domain"/>
    <property type="match status" value="1"/>
</dbReference>
<dbReference type="EC" id="1.1.1.18" evidence="3"/>
<dbReference type="PANTHER" id="PTHR43708">
    <property type="entry name" value="CONSERVED EXPRESSED OXIDOREDUCTASE (EUROFUNG)"/>
    <property type="match status" value="1"/>
</dbReference>
<dbReference type="Pfam" id="PF01408">
    <property type="entry name" value="GFO_IDH_MocA"/>
    <property type="match status" value="1"/>
</dbReference>
<keyword evidence="4" id="KW-1185">Reference proteome</keyword>
<keyword evidence="3" id="KW-0560">Oxidoreductase</keyword>
<gene>
    <name evidence="3" type="primary">iolG_2</name>
    <name evidence="3" type="ORF">LF1_27210</name>
</gene>
<comment type="caution">
    <text evidence="3">The sequence shown here is derived from an EMBL/GenBank/DDBJ whole genome shotgun (WGS) entry which is preliminary data.</text>
</comment>
<dbReference type="Gene3D" id="3.30.360.10">
    <property type="entry name" value="Dihydrodipicolinate Reductase, domain 2"/>
    <property type="match status" value="1"/>
</dbReference>
<evidence type="ECO:0000313" key="3">
    <source>
        <dbReference type="EMBL" id="KAA1260182.1"/>
    </source>
</evidence>
<dbReference type="PANTHER" id="PTHR43708:SF8">
    <property type="entry name" value="OXIDOREDUCTASE"/>
    <property type="match status" value="1"/>
</dbReference>
<dbReference type="GO" id="GO:0050112">
    <property type="term" value="F:inositol 2-dehydrogenase (NAD+) activity"/>
    <property type="evidence" value="ECO:0007669"/>
    <property type="project" value="UniProtKB-EC"/>
</dbReference>
<evidence type="ECO:0000259" key="1">
    <source>
        <dbReference type="Pfam" id="PF01408"/>
    </source>
</evidence>
<proteinExistence type="predicted"/>
<feature type="domain" description="Gfo/Idh/MocA-like oxidoreductase N-terminal" evidence="1">
    <location>
        <begin position="7"/>
        <end position="121"/>
    </location>
</feature>
<dbReference type="OrthoDB" id="9795543at2"/>
<dbReference type="AlphaFoldDB" id="A0A5B1CIU7"/>
<accession>A0A5B1CIU7</accession>
<dbReference type="GO" id="GO:0000166">
    <property type="term" value="F:nucleotide binding"/>
    <property type="evidence" value="ECO:0007669"/>
    <property type="project" value="InterPro"/>
</dbReference>
<dbReference type="Proteomes" id="UP000322699">
    <property type="component" value="Unassembled WGS sequence"/>
</dbReference>
<dbReference type="RefSeq" id="WP_068262453.1">
    <property type="nucleotide sequence ID" value="NZ_LWSK01000036.1"/>
</dbReference>